<keyword evidence="1" id="KW-0812">Transmembrane</keyword>
<evidence type="ECO:0000256" key="1">
    <source>
        <dbReference type="SAM" id="Phobius"/>
    </source>
</evidence>
<dbReference type="AlphaFoldDB" id="A0A1G8CWP3"/>
<sequence>MEEVQKNASHGSMSRIVVASLAGSTVAGIVFGVIMHMMGMVGMISSMVGSESLAVGWLIHIMISWIFGLGYGAMTFLSKSFYVLGIIHGVLIWLIGPIIVMPVMMGMGPMFTQMFAPDQLMSLVTHLMFSLILAFIFKKMILGKN</sequence>
<feature type="transmembrane region" description="Helical" evidence="1">
    <location>
        <begin position="120"/>
        <end position="137"/>
    </location>
</feature>
<reference evidence="2 3" key="1">
    <citation type="submission" date="2016-10" db="EMBL/GenBank/DDBJ databases">
        <authorList>
            <person name="de Groot N.N."/>
        </authorList>
    </citation>
    <scope>NUCLEOTIDE SEQUENCE [LARGE SCALE GENOMIC DNA]</scope>
    <source>
        <strain evidence="3">P4B,CCM 7963,CECT 7998,DSM 25260,IBRC-M 10614,KCTC 13821</strain>
    </source>
</reference>
<dbReference type="RefSeq" id="WP_091580264.1">
    <property type="nucleotide sequence ID" value="NZ_FNDU01000001.1"/>
</dbReference>
<evidence type="ECO:0000313" key="3">
    <source>
        <dbReference type="Proteomes" id="UP000199017"/>
    </source>
</evidence>
<feature type="transmembrane region" description="Helical" evidence="1">
    <location>
        <begin position="81"/>
        <end position="100"/>
    </location>
</feature>
<evidence type="ECO:0000313" key="2">
    <source>
        <dbReference type="EMBL" id="SDH49390.1"/>
    </source>
</evidence>
<accession>A0A1G8CWP3</accession>
<dbReference type="Proteomes" id="UP000199017">
    <property type="component" value="Unassembled WGS sequence"/>
</dbReference>
<proteinExistence type="predicted"/>
<organism evidence="2 3">
    <name type="scientific">Alteribacillus bidgolensis</name>
    <dbReference type="NCBI Taxonomy" id="930129"/>
    <lineage>
        <taxon>Bacteria</taxon>
        <taxon>Bacillati</taxon>
        <taxon>Bacillota</taxon>
        <taxon>Bacilli</taxon>
        <taxon>Bacillales</taxon>
        <taxon>Bacillaceae</taxon>
        <taxon>Alteribacillus</taxon>
    </lineage>
</organism>
<evidence type="ECO:0008006" key="4">
    <source>
        <dbReference type="Google" id="ProtNLM"/>
    </source>
</evidence>
<keyword evidence="1" id="KW-1133">Transmembrane helix</keyword>
<keyword evidence="3" id="KW-1185">Reference proteome</keyword>
<dbReference type="EMBL" id="FNDU01000001">
    <property type="protein sequence ID" value="SDH49390.1"/>
    <property type="molecule type" value="Genomic_DNA"/>
</dbReference>
<gene>
    <name evidence="2" type="ORF">SAMN05216352_101457</name>
</gene>
<name>A0A1G8CWP3_9BACI</name>
<feature type="transmembrane region" description="Helical" evidence="1">
    <location>
        <begin position="54"/>
        <end position="74"/>
    </location>
</feature>
<protein>
    <recommendedName>
        <fullName evidence="4">DUF1440 domain-containing protein</fullName>
    </recommendedName>
</protein>
<keyword evidence="1" id="KW-0472">Membrane</keyword>
<dbReference type="STRING" id="930129.SAMN05216352_101457"/>
<feature type="transmembrane region" description="Helical" evidence="1">
    <location>
        <begin position="12"/>
        <end position="34"/>
    </location>
</feature>
<dbReference type="OrthoDB" id="2973818at2"/>